<dbReference type="Gene3D" id="3.90.1860.10">
    <property type="entry name" value="tRNA-splicing ligase RtcB"/>
    <property type="match status" value="1"/>
</dbReference>
<organism evidence="10 11">
    <name type="scientific">Decorospora gaudefroyi</name>
    <dbReference type="NCBI Taxonomy" id="184978"/>
    <lineage>
        <taxon>Eukaryota</taxon>
        <taxon>Fungi</taxon>
        <taxon>Dikarya</taxon>
        <taxon>Ascomycota</taxon>
        <taxon>Pezizomycotina</taxon>
        <taxon>Dothideomycetes</taxon>
        <taxon>Pleosporomycetidae</taxon>
        <taxon>Pleosporales</taxon>
        <taxon>Pleosporineae</taxon>
        <taxon>Pleosporaceae</taxon>
        <taxon>Decorospora</taxon>
    </lineage>
</organism>
<evidence type="ECO:0000256" key="5">
    <source>
        <dbReference type="ARBA" id="ARBA00023134"/>
    </source>
</evidence>
<dbReference type="GO" id="GO:0005525">
    <property type="term" value="F:GTP binding"/>
    <property type="evidence" value="ECO:0007669"/>
    <property type="project" value="UniProtKB-KW"/>
</dbReference>
<accession>A0A6A5K3R4</accession>
<dbReference type="SUPFAM" id="SSF103365">
    <property type="entry name" value="Hypothetical protein PH1602"/>
    <property type="match status" value="1"/>
</dbReference>
<dbReference type="InterPro" id="IPR001233">
    <property type="entry name" value="RtcB"/>
</dbReference>
<dbReference type="GO" id="GO:0006396">
    <property type="term" value="P:RNA processing"/>
    <property type="evidence" value="ECO:0007669"/>
    <property type="project" value="InterPro"/>
</dbReference>
<evidence type="ECO:0000256" key="8">
    <source>
        <dbReference type="PIRSR" id="PIRSR601233-2"/>
    </source>
</evidence>
<comment type="cofactor">
    <cofactor evidence="9">
        <name>Mn(2+)</name>
        <dbReference type="ChEBI" id="CHEBI:29035"/>
    </cofactor>
    <text evidence="9">Binds 2 manganese ions per subunit.</text>
</comment>
<dbReference type="InterPro" id="IPR036025">
    <property type="entry name" value="RtcB-like_sf"/>
</dbReference>
<comment type="catalytic activity">
    <reaction evidence="7">
        <text>a 3'-end 3'-phospho-ribonucleotide-RNA + a 5'-end dephospho-ribonucleoside-RNA + GTP = a ribonucleotidyl-ribonucleotide-RNA + GMP + diphosphate</text>
        <dbReference type="Rhea" id="RHEA:68076"/>
        <dbReference type="Rhea" id="RHEA-COMP:10463"/>
        <dbReference type="Rhea" id="RHEA-COMP:13936"/>
        <dbReference type="Rhea" id="RHEA-COMP:17355"/>
        <dbReference type="ChEBI" id="CHEBI:33019"/>
        <dbReference type="ChEBI" id="CHEBI:37565"/>
        <dbReference type="ChEBI" id="CHEBI:58115"/>
        <dbReference type="ChEBI" id="CHEBI:83062"/>
        <dbReference type="ChEBI" id="CHEBI:138284"/>
        <dbReference type="ChEBI" id="CHEBI:173118"/>
        <dbReference type="EC" id="6.5.1.8"/>
    </reaction>
</comment>
<evidence type="ECO:0000313" key="10">
    <source>
        <dbReference type="EMBL" id="KAF1831868.1"/>
    </source>
</evidence>
<reference evidence="10" key="1">
    <citation type="submission" date="2020-01" db="EMBL/GenBank/DDBJ databases">
        <authorList>
            <consortium name="DOE Joint Genome Institute"/>
            <person name="Haridas S."/>
            <person name="Albert R."/>
            <person name="Binder M."/>
            <person name="Bloem J."/>
            <person name="Labutti K."/>
            <person name="Salamov A."/>
            <person name="Andreopoulos B."/>
            <person name="Baker S.E."/>
            <person name="Barry K."/>
            <person name="Bills G."/>
            <person name="Bluhm B.H."/>
            <person name="Cannon C."/>
            <person name="Castanera R."/>
            <person name="Culley D.E."/>
            <person name="Daum C."/>
            <person name="Ezra D."/>
            <person name="Gonzalez J.B."/>
            <person name="Henrissat B."/>
            <person name="Kuo A."/>
            <person name="Liang C."/>
            <person name="Lipzen A."/>
            <person name="Lutzoni F."/>
            <person name="Magnuson J."/>
            <person name="Mondo S."/>
            <person name="Nolan M."/>
            <person name="Ohm R."/>
            <person name="Pangilinan J."/>
            <person name="Park H.-J."/>
            <person name="Ramirez L."/>
            <person name="Alfaro M."/>
            <person name="Sun H."/>
            <person name="Tritt A."/>
            <person name="Yoshinaga Y."/>
            <person name="Zwiers L.-H."/>
            <person name="Turgeon B.G."/>
            <person name="Goodwin S.B."/>
            <person name="Spatafora J.W."/>
            <person name="Crous P.W."/>
            <person name="Grigoriev I.V."/>
        </authorList>
    </citation>
    <scope>NUCLEOTIDE SEQUENCE</scope>
    <source>
        <strain evidence="10">P77</strain>
    </source>
</reference>
<dbReference type="EMBL" id="ML975352">
    <property type="protein sequence ID" value="KAF1831868.1"/>
    <property type="molecule type" value="Genomic_DNA"/>
</dbReference>
<dbReference type="GO" id="GO:0170057">
    <property type="term" value="F:RNA ligase (GTP) activity"/>
    <property type="evidence" value="ECO:0007669"/>
    <property type="project" value="UniProtKB-EC"/>
</dbReference>
<proteinExistence type="predicted"/>
<evidence type="ECO:0000256" key="3">
    <source>
        <dbReference type="ARBA" id="ARBA00022723"/>
    </source>
</evidence>
<keyword evidence="5 8" id="KW-0342">GTP-binding</keyword>
<evidence type="ECO:0000256" key="7">
    <source>
        <dbReference type="ARBA" id="ARBA00047746"/>
    </source>
</evidence>
<keyword evidence="3 9" id="KW-0479">Metal-binding</keyword>
<dbReference type="AlphaFoldDB" id="A0A6A5K3R4"/>
<evidence type="ECO:0000313" key="11">
    <source>
        <dbReference type="Proteomes" id="UP000800040"/>
    </source>
</evidence>
<feature type="binding site" evidence="8">
    <location>
        <begin position="70"/>
        <end position="74"/>
    </location>
    <ligand>
        <name>GMP</name>
        <dbReference type="ChEBI" id="CHEBI:58115"/>
    </ligand>
</feature>
<dbReference type="Proteomes" id="UP000800040">
    <property type="component" value="Unassembled WGS sequence"/>
</dbReference>
<sequence length="159" mass="17945">MDPSTSYRGGGTFVAEIAWYKTTLHRSQFDSVKGLKGACHGVPRSGPGERSFSSGDKEWDKRLGTISDRNHFVEIQVVQESSVANQDHGFCRNDVDLFIYSESRGYGDGILKRYTVETCTRFVEGRANATKYTKEQDKSCQWAKTSRNLSNSTVYLHRT</sequence>
<evidence type="ECO:0000256" key="4">
    <source>
        <dbReference type="ARBA" id="ARBA00022741"/>
    </source>
</evidence>
<gene>
    <name evidence="10" type="ORF">BDW02DRAFT_605363</name>
</gene>
<dbReference type="GO" id="GO:0046872">
    <property type="term" value="F:metal ion binding"/>
    <property type="evidence" value="ECO:0007669"/>
    <property type="project" value="UniProtKB-KW"/>
</dbReference>
<keyword evidence="6 9" id="KW-0464">Manganese</keyword>
<evidence type="ECO:0000256" key="2">
    <source>
        <dbReference type="ARBA" id="ARBA00022598"/>
    </source>
</evidence>
<name>A0A6A5K3R4_9PLEO</name>
<evidence type="ECO:0000256" key="1">
    <source>
        <dbReference type="ARBA" id="ARBA00012726"/>
    </source>
</evidence>
<feature type="binding site" evidence="9">
    <location>
        <position position="71"/>
    </location>
    <ligand>
        <name>Mn(2+)</name>
        <dbReference type="ChEBI" id="CHEBI:29035"/>
        <label>1</label>
    </ligand>
</feature>
<keyword evidence="4 8" id="KW-0547">Nucleotide-binding</keyword>
<keyword evidence="11" id="KW-1185">Reference proteome</keyword>
<evidence type="ECO:0000256" key="9">
    <source>
        <dbReference type="PIRSR" id="PIRSR601233-3"/>
    </source>
</evidence>
<dbReference type="OrthoDB" id="10249697at2759"/>
<evidence type="ECO:0000256" key="6">
    <source>
        <dbReference type="ARBA" id="ARBA00023211"/>
    </source>
</evidence>
<keyword evidence="2" id="KW-0436">Ligase</keyword>
<protein>
    <recommendedName>
        <fullName evidence="1">3'-phosphate/5'-hydroxy nucleic acid ligase</fullName>
        <ecNumber evidence="1">6.5.1.8</ecNumber>
    </recommendedName>
</protein>
<dbReference type="EC" id="6.5.1.8" evidence="1"/>
<dbReference type="Pfam" id="PF01139">
    <property type="entry name" value="RtcB"/>
    <property type="match status" value="1"/>
</dbReference>